<evidence type="ECO:0000313" key="3">
    <source>
        <dbReference type="Proteomes" id="UP000016926"/>
    </source>
</evidence>
<protein>
    <submittedName>
        <fullName evidence="2">Uncharacterized protein</fullName>
    </submittedName>
</protein>
<sequence length="372" mass="40184">MDGNRSGKNCTVSWRALDAAVRRFDTLNGSANFYDINSKTSASFDTANDIPRLTWDQVRARLEKRFVCAAEVKAEDIEGGKSGARMVVRALRRTAGFADAKEVLECSVWLAALLGAVSNAALDIAESQRRSPSVSPTPNPHDFFATRNSRTATPTPTPALEPGPSGENKKPFFAAVTPTPQSVPAKRRASQALDLDLEPVPLPLGGKGKGKARAIVLDDEDDDIVFVSVLGRRTAGEGEPEVDEEEEDRAISACSPELGEAEGGEQEEEEGEERADEFEEPAIGVQVLGKRARPPPGYLAGLDRSITPPAGRAEAFDDQEYLPEKKGKAAKSPEKTGKRAKKGEPDPSQPNLHGFWPSTHKQDIPQPVHKRS</sequence>
<organism evidence="2 3">
    <name type="scientific">Rhodotorula toruloides (strain NP11)</name>
    <name type="common">Yeast</name>
    <name type="synonym">Rhodosporidium toruloides</name>
    <dbReference type="NCBI Taxonomy" id="1130832"/>
    <lineage>
        <taxon>Eukaryota</taxon>
        <taxon>Fungi</taxon>
        <taxon>Dikarya</taxon>
        <taxon>Basidiomycota</taxon>
        <taxon>Pucciniomycotina</taxon>
        <taxon>Microbotryomycetes</taxon>
        <taxon>Sporidiobolales</taxon>
        <taxon>Sporidiobolaceae</taxon>
        <taxon>Rhodotorula</taxon>
    </lineage>
</organism>
<dbReference type="Proteomes" id="UP000016926">
    <property type="component" value="Unassembled WGS sequence"/>
</dbReference>
<feature type="region of interest" description="Disordered" evidence="1">
    <location>
        <begin position="128"/>
        <end position="183"/>
    </location>
</feature>
<feature type="compositionally biased region" description="Acidic residues" evidence="1">
    <location>
        <begin position="259"/>
        <end position="280"/>
    </location>
</feature>
<evidence type="ECO:0000256" key="1">
    <source>
        <dbReference type="SAM" id="MobiDB-lite"/>
    </source>
</evidence>
<feature type="compositionally biased region" description="Acidic residues" evidence="1">
    <location>
        <begin position="238"/>
        <end position="248"/>
    </location>
</feature>
<name>M7WH98_RHOT1</name>
<evidence type="ECO:0000313" key="2">
    <source>
        <dbReference type="EMBL" id="EMS19832.1"/>
    </source>
</evidence>
<proteinExistence type="predicted"/>
<dbReference type="RefSeq" id="XP_016270951.1">
    <property type="nucleotide sequence ID" value="XM_016417792.1"/>
</dbReference>
<gene>
    <name evidence="2" type="ORF">RHTO_04124</name>
</gene>
<keyword evidence="3" id="KW-1185">Reference proteome</keyword>
<dbReference type="GeneID" id="27368137"/>
<dbReference type="EMBL" id="KB722666">
    <property type="protein sequence ID" value="EMS19832.1"/>
    <property type="molecule type" value="Genomic_DNA"/>
</dbReference>
<feature type="compositionally biased region" description="Basic and acidic residues" evidence="1">
    <location>
        <begin position="322"/>
        <end position="345"/>
    </location>
</feature>
<dbReference type="AlphaFoldDB" id="M7WH98"/>
<dbReference type="HOGENOM" id="CLU_744242_0_0_1"/>
<accession>M7WH98</accession>
<feature type="region of interest" description="Disordered" evidence="1">
    <location>
        <begin position="234"/>
        <end position="372"/>
    </location>
</feature>
<reference evidence="2 3" key="1">
    <citation type="journal article" date="2012" name="Nat. Commun.">
        <title>A multi-omic map of the lipid-producing yeast Rhodosporidium toruloides.</title>
        <authorList>
            <person name="Zhu Z."/>
            <person name="Zhang S."/>
            <person name="Liu H."/>
            <person name="Shen H."/>
            <person name="Lin X."/>
            <person name="Yang F."/>
            <person name="Zhou Y.J."/>
            <person name="Jin G."/>
            <person name="Ye M."/>
            <person name="Zou H."/>
            <person name="Zou H."/>
            <person name="Zhao Z.K."/>
        </authorList>
    </citation>
    <scope>NUCLEOTIDE SEQUENCE [LARGE SCALE GENOMIC DNA]</scope>
    <source>
        <strain evidence="2 3">NP11</strain>
    </source>
</reference>